<gene>
    <name evidence="6" type="ORF">D5H75_31820</name>
</gene>
<keyword evidence="3" id="KW-0234">DNA repair</keyword>
<evidence type="ECO:0000256" key="2">
    <source>
        <dbReference type="ARBA" id="ARBA00022806"/>
    </source>
</evidence>
<organism evidence="6 7">
    <name type="scientific">Bailinhaonella thermotolerans</name>
    <dbReference type="NCBI Taxonomy" id="1070861"/>
    <lineage>
        <taxon>Bacteria</taxon>
        <taxon>Bacillati</taxon>
        <taxon>Actinomycetota</taxon>
        <taxon>Actinomycetes</taxon>
        <taxon>Streptosporangiales</taxon>
        <taxon>Streptosporangiaceae</taxon>
        <taxon>Bailinhaonella</taxon>
    </lineage>
</organism>
<name>A0A3A4A5A1_9ACTN</name>
<keyword evidence="1" id="KW-0227">DNA damage</keyword>
<evidence type="ECO:0000256" key="1">
    <source>
        <dbReference type="ARBA" id="ARBA00022763"/>
    </source>
</evidence>
<proteinExistence type="predicted"/>
<reference evidence="6 7" key="1">
    <citation type="submission" date="2018-09" db="EMBL/GenBank/DDBJ databases">
        <title>YIM 75507 draft genome.</title>
        <authorList>
            <person name="Tang S."/>
            <person name="Feng Y."/>
        </authorList>
    </citation>
    <scope>NUCLEOTIDE SEQUENCE [LARGE SCALE GENOMIC DNA]</scope>
    <source>
        <strain evidence="6 7">YIM 75507</strain>
    </source>
</reference>
<feature type="domain" description="PD-(D/E)XK endonuclease-like" evidence="5">
    <location>
        <begin position="20"/>
        <end position="272"/>
    </location>
</feature>
<dbReference type="EMBL" id="QZEY01000017">
    <property type="protein sequence ID" value="RJL24016.1"/>
    <property type="molecule type" value="Genomic_DNA"/>
</dbReference>
<evidence type="ECO:0000313" key="7">
    <source>
        <dbReference type="Proteomes" id="UP000265768"/>
    </source>
</evidence>
<keyword evidence="2" id="KW-0067">ATP-binding</keyword>
<comment type="caution">
    <text evidence="6">The sequence shown here is derived from an EMBL/GenBank/DDBJ whole genome shotgun (WGS) entry which is preliminary data.</text>
</comment>
<sequence>MSAPVPPADPEDHVALLPARLSPSRAKDYSTCPRKFYFTTIVKLPSPATVETTRGTLAHAALERLYQEPRSARVAEAAVSYVRPAWAELLAKDAASARPAYQGLVEAGSPQEERLLRDAEQFVRNYFTIEDPTRWDADAVEKHVSADIGALTVHGFIDRLDHIHGKLWVTDYKTGRMPRPRYQDEAFFAMKVYALLLREMTGIMPHQLRLLYLSGRGPGQILRADVTPAMLSRTRADLVGIWRRIQSSAARRDWPAEPGPLCGWCAFKPICPAFAPPPAPAAPDGQAPPHPTDPREPPG</sequence>
<keyword evidence="7" id="KW-1185">Reference proteome</keyword>
<feature type="compositionally biased region" description="Pro residues" evidence="4">
    <location>
        <begin position="276"/>
        <end position="291"/>
    </location>
</feature>
<evidence type="ECO:0000256" key="3">
    <source>
        <dbReference type="ARBA" id="ARBA00023204"/>
    </source>
</evidence>
<keyword evidence="2" id="KW-0378">Hydrolase</keyword>
<dbReference type="InterPro" id="IPR011335">
    <property type="entry name" value="Restrct_endonuc-II-like"/>
</dbReference>
<dbReference type="InterPro" id="IPR011604">
    <property type="entry name" value="PDDEXK-like_dom_sf"/>
</dbReference>
<dbReference type="AlphaFoldDB" id="A0A3A4A5A1"/>
<dbReference type="GO" id="GO:0004386">
    <property type="term" value="F:helicase activity"/>
    <property type="evidence" value="ECO:0007669"/>
    <property type="project" value="UniProtKB-KW"/>
</dbReference>
<dbReference type="SUPFAM" id="SSF52980">
    <property type="entry name" value="Restriction endonuclease-like"/>
    <property type="match status" value="1"/>
</dbReference>
<evidence type="ECO:0000313" key="6">
    <source>
        <dbReference type="EMBL" id="RJL24016.1"/>
    </source>
</evidence>
<keyword evidence="2" id="KW-0347">Helicase</keyword>
<keyword evidence="2" id="KW-0547">Nucleotide-binding</keyword>
<dbReference type="OrthoDB" id="9791397at2"/>
<protein>
    <submittedName>
        <fullName evidence="6">PD-(D/E)XK nuclease family protein</fullName>
    </submittedName>
</protein>
<dbReference type="Proteomes" id="UP000265768">
    <property type="component" value="Unassembled WGS sequence"/>
</dbReference>
<dbReference type="Gene3D" id="3.90.320.10">
    <property type="match status" value="1"/>
</dbReference>
<dbReference type="Pfam" id="PF12705">
    <property type="entry name" value="PDDEXK_1"/>
    <property type="match status" value="1"/>
</dbReference>
<evidence type="ECO:0000256" key="4">
    <source>
        <dbReference type="SAM" id="MobiDB-lite"/>
    </source>
</evidence>
<evidence type="ECO:0000259" key="5">
    <source>
        <dbReference type="Pfam" id="PF12705"/>
    </source>
</evidence>
<dbReference type="RefSeq" id="WP_119930272.1">
    <property type="nucleotide sequence ID" value="NZ_QZEY01000017.1"/>
</dbReference>
<dbReference type="InterPro" id="IPR038726">
    <property type="entry name" value="PDDEXK_AddAB-type"/>
</dbReference>
<dbReference type="GO" id="GO:0006281">
    <property type="term" value="P:DNA repair"/>
    <property type="evidence" value="ECO:0007669"/>
    <property type="project" value="UniProtKB-KW"/>
</dbReference>
<feature type="region of interest" description="Disordered" evidence="4">
    <location>
        <begin position="276"/>
        <end position="299"/>
    </location>
</feature>
<accession>A0A3A4A5A1</accession>